<accession>A0A0C9TAU7</accession>
<reference evidence="2" key="2">
    <citation type="submission" date="2015-01" db="EMBL/GenBank/DDBJ databases">
        <title>Evolutionary Origins and Diversification of the Mycorrhizal Mutualists.</title>
        <authorList>
            <consortium name="DOE Joint Genome Institute"/>
            <consortium name="Mycorrhizal Genomics Consortium"/>
            <person name="Kohler A."/>
            <person name="Kuo A."/>
            <person name="Nagy L.G."/>
            <person name="Floudas D."/>
            <person name="Copeland A."/>
            <person name="Barry K.W."/>
            <person name="Cichocki N."/>
            <person name="Veneault-Fourrey C."/>
            <person name="LaButti K."/>
            <person name="Lindquist E.A."/>
            <person name="Lipzen A."/>
            <person name="Lundell T."/>
            <person name="Morin E."/>
            <person name="Murat C."/>
            <person name="Riley R."/>
            <person name="Ohm R."/>
            <person name="Sun H."/>
            <person name="Tunlid A."/>
            <person name="Henrissat B."/>
            <person name="Grigoriev I.V."/>
            <person name="Hibbett D.S."/>
            <person name="Martin F."/>
        </authorList>
    </citation>
    <scope>NUCLEOTIDE SEQUENCE [LARGE SCALE GENOMIC DNA]</scope>
    <source>
        <strain evidence="2">ATCC 200175</strain>
    </source>
</reference>
<dbReference type="AlphaFoldDB" id="A0A0C9TAU7"/>
<evidence type="ECO:0000313" key="2">
    <source>
        <dbReference type="Proteomes" id="UP000053647"/>
    </source>
</evidence>
<sequence length="188" mass="20883">MLTTVTRSLVLPSVDMLTSSCSVSPEMTSVPPVVMSASSRSVSSKKVSHPMLVQVFERHEDWVRCVRFYPDNGNSGGVAWSQWLVDASRDGKMVVSDKTPYKLSPFILVSSRDPLGEYFWGLECYLLLCLQVLMPPFIGGSRLNFAFVSKLEKRYGEEILPFAVASQGTTLPGVPDVIQDVIRSTRRC</sequence>
<dbReference type="Proteomes" id="UP000053647">
    <property type="component" value="Unassembled WGS sequence"/>
</dbReference>
<protein>
    <submittedName>
        <fullName evidence="1">Uncharacterized protein</fullName>
    </submittedName>
</protein>
<keyword evidence="2" id="KW-1185">Reference proteome</keyword>
<dbReference type="EMBL" id="KN821047">
    <property type="protein sequence ID" value="KIJ05342.1"/>
    <property type="molecule type" value="Genomic_DNA"/>
</dbReference>
<organism evidence="1 2">
    <name type="scientific">Paxillus involutus ATCC 200175</name>
    <dbReference type="NCBI Taxonomy" id="664439"/>
    <lineage>
        <taxon>Eukaryota</taxon>
        <taxon>Fungi</taxon>
        <taxon>Dikarya</taxon>
        <taxon>Basidiomycota</taxon>
        <taxon>Agaricomycotina</taxon>
        <taxon>Agaricomycetes</taxon>
        <taxon>Agaricomycetidae</taxon>
        <taxon>Boletales</taxon>
        <taxon>Paxilineae</taxon>
        <taxon>Paxillaceae</taxon>
        <taxon>Paxillus</taxon>
    </lineage>
</organism>
<evidence type="ECO:0000313" key="1">
    <source>
        <dbReference type="EMBL" id="KIJ05342.1"/>
    </source>
</evidence>
<proteinExistence type="predicted"/>
<name>A0A0C9TAU7_PAXIN</name>
<gene>
    <name evidence="1" type="ORF">PAXINDRAFT_21384</name>
</gene>
<reference evidence="1 2" key="1">
    <citation type="submission" date="2014-06" db="EMBL/GenBank/DDBJ databases">
        <authorList>
            <consortium name="DOE Joint Genome Institute"/>
            <person name="Kuo A."/>
            <person name="Kohler A."/>
            <person name="Nagy L.G."/>
            <person name="Floudas D."/>
            <person name="Copeland A."/>
            <person name="Barry K.W."/>
            <person name="Cichocki N."/>
            <person name="Veneault-Fourrey C."/>
            <person name="LaButti K."/>
            <person name="Lindquist E.A."/>
            <person name="Lipzen A."/>
            <person name="Lundell T."/>
            <person name="Morin E."/>
            <person name="Murat C."/>
            <person name="Sun H."/>
            <person name="Tunlid A."/>
            <person name="Henrissat B."/>
            <person name="Grigoriev I.V."/>
            <person name="Hibbett D.S."/>
            <person name="Martin F."/>
            <person name="Nordberg H.P."/>
            <person name="Cantor M.N."/>
            <person name="Hua S.X."/>
        </authorList>
    </citation>
    <scope>NUCLEOTIDE SEQUENCE [LARGE SCALE GENOMIC DNA]</scope>
    <source>
        <strain evidence="1 2">ATCC 200175</strain>
    </source>
</reference>
<dbReference type="HOGENOM" id="CLU_1441474_0_0_1"/>